<dbReference type="InterPro" id="IPR004113">
    <property type="entry name" value="FAD-bd_oxidored_4_C"/>
</dbReference>
<dbReference type="InterPro" id="IPR016170">
    <property type="entry name" value="Cytok_DH_C_sf"/>
</dbReference>
<dbReference type="Gene3D" id="3.30.43.10">
    <property type="entry name" value="Uridine Diphospho-n-acetylenolpyruvylglucosamine Reductase, domain 2"/>
    <property type="match status" value="1"/>
</dbReference>
<name>V5HTB4_BYSSN</name>
<feature type="domain" description="FAD-binding PCMH-type" evidence="5">
    <location>
        <begin position="103"/>
        <end position="291"/>
    </location>
</feature>
<dbReference type="Pfam" id="PF02515">
    <property type="entry name" value="CoA_transf_3"/>
    <property type="match status" value="1"/>
</dbReference>
<dbReference type="HOGENOM" id="CLU_010341_0_0_1"/>
<dbReference type="Gene3D" id="3.30.1540.10">
    <property type="entry name" value="formyl-coa transferase, domain 3"/>
    <property type="match status" value="1"/>
</dbReference>
<evidence type="ECO:0000256" key="2">
    <source>
        <dbReference type="ARBA" id="ARBA00022630"/>
    </source>
</evidence>
<comment type="caution">
    <text evidence="6">The sequence shown here is derived from an EMBL/GenBank/DDBJ whole genome shotgun (WGS) entry which is preliminary data.</text>
</comment>
<dbReference type="SUPFAM" id="SSF89796">
    <property type="entry name" value="CoA-transferase family III (CaiB/BaiF)"/>
    <property type="match status" value="1"/>
</dbReference>
<dbReference type="InterPro" id="IPR036318">
    <property type="entry name" value="FAD-bd_PCMH-like_sf"/>
</dbReference>
<sequence length="979" mass="108294">MAKSGIPPTPQLSEKHNGIPSRLFDKATQAKAAIWDIATKPEEKKVKKIAIPQGIEEAKFFEAIEDLKNRLGPGHVQLVEKLVDGWYMENPNTHDAMHMLDDEELVASAVVYPGNTADVQKIVLWANKHRVPIFPISIGRNFGYGGAAPRVRGSVVIDLGRRMNKILDINPDDCTCLVEPGVTFFALYEEIQRKGYKHLWIDVPDLGGGSVVGNTLDRGVGYTPYGDHWACHSGLEVVLPTGEVMRTGMGALPNNNSWQIFPYGFGPYSDGIFTQSNYGIVTKMGMALMPDPGGYESYLYTFQKEEDLAPLVEIIRPLRIANILENVAQLRHVLEQVACLGKPRSTYWEGKGAMPDDVIHEVAKTLSHGDCTWLYYGMAYGPKDIRQYKLDIIHKEFMQIPGARRIDPSTLPKDDYFWSKDRVAAGIPDLQELAWVNWNPNGGHIAFSPVSPVRGPDATALWKLAKARCVQYGLDFFPTYCVGLREMHLIVEILFDRSDPTMRQNVEKCIRGMIDDAAKAGYGEYRTHLALMDQIAGTYNWNDNILMRFNEKLKDCLDPNGILAPGKSGIWPARYRGRGWEIGKEGRQSSEGDGVAPGPASTRLAEIIKIEHPTRGDDTRAWGPPFATYQDGREGPGESAYYLSVNRNKKSLGLSFAHPEGVEILHELAKTCDVLVENYLPNSLKKYNMDYETIRKINPRLIYASITGYGQTGPYSNRPGFDVMVEAEFGLMHLTGPRDGPPVKVGVAVTDLTTGLYACNSVMAALLHRAQTGEGQHLDVCLSDCQTATLANMGSSVLISGKKDSGRWGTAHPSVVPYQGFKTADGDIFIGGANDKLFRILADKLGKPEWKADPKYSTNNDRVKNRKELEGLIEAETTKKTTKEWLDILEGSGMPYAAVNDVMGTFNHEHTKARGMVKEIDHPACGPIKVINTPVKYSNADPSIRTPPPLLGEHTEEVLEGLGLNKDKIQALKQSGVVA</sequence>
<evidence type="ECO:0000256" key="1">
    <source>
        <dbReference type="ARBA" id="ARBA00008383"/>
    </source>
</evidence>
<dbReference type="InterPro" id="IPR023606">
    <property type="entry name" value="CoA-Trfase_III_dom_1_sf"/>
</dbReference>
<dbReference type="InterPro" id="IPR050483">
    <property type="entry name" value="CoA-transferase_III_domain"/>
</dbReference>
<dbReference type="Pfam" id="PF01565">
    <property type="entry name" value="FAD_binding_4"/>
    <property type="match status" value="1"/>
</dbReference>
<dbReference type="Pfam" id="PF02913">
    <property type="entry name" value="FAD-oxidase_C"/>
    <property type="match status" value="1"/>
</dbReference>
<gene>
    <name evidence="6" type="ORF">PVAR5_1345</name>
</gene>
<keyword evidence="7" id="KW-1185">Reference proteome</keyword>
<dbReference type="Proteomes" id="UP000018001">
    <property type="component" value="Unassembled WGS sequence"/>
</dbReference>
<dbReference type="EMBL" id="BAUL01000037">
    <property type="protein sequence ID" value="GAD92750.1"/>
    <property type="molecule type" value="Genomic_DNA"/>
</dbReference>
<dbReference type="SUPFAM" id="SSF55103">
    <property type="entry name" value="FAD-linked oxidases, C-terminal domain"/>
    <property type="match status" value="1"/>
</dbReference>
<keyword evidence="3" id="KW-0808">Transferase</keyword>
<dbReference type="InterPro" id="IPR044855">
    <property type="entry name" value="CoA-Trfase_III_dom3_sf"/>
</dbReference>
<dbReference type="InParanoid" id="V5HTB4"/>
<evidence type="ECO:0000256" key="3">
    <source>
        <dbReference type="ARBA" id="ARBA00022679"/>
    </source>
</evidence>
<evidence type="ECO:0000313" key="7">
    <source>
        <dbReference type="Proteomes" id="UP000018001"/>
    </source>
</evidence>
<dbReference type="GO" id="GO:0005739">
    <property type="term" value="C:mitochondrion"/>
    <property type="evidence" value="ECO:0007669"/>
    <property type="project" value="TreeGrafter"/>
</dbReference>
<protein>
    <submittedName>
        <fullName evidence="6">Alpha methylacyl-CoA racemase, putative</fullName>
    </submittedName>
</protein>
<dbReference type="Gene3D" id="3.30.465.10">
    <property type="match status" value="1"/>
</dbReference>
<dbReference type="AlphaFoldDB" id="V5HTB4"/>
<evidence type="ECO:0000313" key="6">
    <source>
        <dbReference type="EMBL" id="GAD92750.1"/>
    </source>
</evidence>
<dbReference type="InterPro" id="IPR016169">
    <property type="entry name" value="FAD-bd_PCMH_sub2"/>
</dbReference>
<evidence type="ECO:0000256" key="4">
    <source>
        <dbReference type="ARBA" id="ARBA00022827"/>
    </source>
</evidence>
<dbReference type="Gene3D" id="1.10.45.10">
    <property type="entry name" value="Vanillyl-alcohol Oxidase, Chain A, domain 4"/>
    <property type="match status" value="1"/>
</dbReference>
<evidence type="ECO:0000259" key="5">
    <source>
        <dbReference type="PROSITE" id="PS51387"/>
    </source>
</evidence>
<keyword evidence="4" id="KW-0274">FAD</keyword>
<dbReference type="OrthoDB" id="5332616at2759"/>
<dbReference type="InterPro" id="IPR016166">
    <property type="entry name" value="FAD-bd_PCMH"/>
</dbReference>
<dbReference type="InterPro" id="IPR006094">
    <property type="entry name" value="Oxid_FAD_bind_N"/>
</dbReference>
<dbReference type="PROSITE" id="PS51387">
    <property type="entry name" value="FAD_PCMH"/>
    <property type="match status" value="1"/>
</dbReference>
<organism evidence="6 7">
    <name type="scientific">Byssochlamys spectabilis (strain No. 5 / NBRC 109023)</name>
    <name type="common">Paecilomyces variotii</name>
    <dbReference type="NCBI Taxonomy" id="1356009"/>
    <lineage>
        <taxon>Eukaryota</taxon>
        <taxon>Fungi</taxon>
        <taxon>Dikarya</taxon>
        <taxon>Ascomycota</taxon>
        <taxon>Pezizomycotina</taxon>
        <taxon>Eurotiomycetes</taxon>
        <taxon>Eurotiomycetidae</taxon>
        <taxon>Eurotiales</taxon>
        <taxon>Thermoascaceae</taxon>
        <taxon>Paecilomyces</taxon>
    </lineage>
</organism>
<dbReference type="InterPro" id="IPR003673">
    <property type="entry name" value="CoA-Trfase_fam_III"/>
</dbReference>
<dbReference type="Gene3D" id="3.40.50.10540">
    <property type="entry name" value="Crotonobetainyl-coa:carnitine coa-transferase, domain 1"/>
    <property type="match status" value="1"/>
</dbReference>
<keyword evidence="2" id="KW-0285">Flavoprotein</keyword>
<dbReference type="Gene3D" id="3.40.462.10">
    <property type="entry name" value="FAD-linked oxidases, C-terminal domain"/>
    <property type="match status" value="1"/>
</dbReference>
<dbReference type="InterPro" id="IPR016164">
    <property type="entry name" value="FAD-linked_Oxase-like_C"/>
</dbReference>
<dbReference type="InterPro" id="IPR016167">
    <property type="entry name" value="FAD-bd_PCMH_sub1"/>
</dbReference>
<dbReference type="SUPFAM" id="SSF56176">
    <property type="entry name" value="FAD-binding/transporter-associated domain-like"/>
    <property type="match status" value="1"/>
</dbReference>
<dbReference type="GO" id="GO:0071949">
    <property type="term" value="F:FAD binding"/>
    <property type="evidence" value="ECO:0007669"/>
    <property type="project" value="InterPro"/>
</dbReference>
<dbReference type="GO" id="GO:0047369">
    <property type="term" value="F:succinate-hydroxymethylglutarate CoA-transferase activity"/>
    <property type="evidence" value="ECO:0007669"/>
    <property type="project" value="TreeGrafter"/>
</dbReference>
<dbReference type="PANTHER" id="PTHR48207">
    <property type="entry name" value="SUCCINATE--HYDROXYMETHYLGLUTARATE COA-TRANSFERASE"/>
    <property type="match status" value="1"/>
</dbReference>
<dbReference type="eggNOG" id="KOG3957">
    <property type="taxonomic scope" value="Eukaryota"/>
</dbReference>
<dbReference type="InterPro" id="IPR016171">
    <property type="entry name" value="Vanillyl_alc_oxidase_C-sub2"/>
</dbReference>
<dbReference type="PANTHER" id="PTHR48207:SF3">
    <property type="entry name" value="SUCCINATE--HYDROXYMETHYLGLUTARATE COA-TRANSFERASE"/>
    <property type="match status" value="1"/>
</dbReference>
<comment type="similarity">
    <text evidence="1">Belongs to the CoA-transferase III family.</text>
</comment>
<accession>V5HTB4</accession>
<reference evidence="7" key="1">
    <citation type="journal article" date="2014" name="Genome Announc.">
        <title>Draft genome sequence of the formaldehyde-resistant fungus Byssochlamys spectabilis No. 5 (anamorph Paecilomyces variotii No. 5) (NBRC109023).</title>
        <authorList>
            <person name="Oka T."/>
            <person name="Ekino K."/>
            <person name="Fukuda K."/>
            <person name="Nomura Y."/>
        </authorList>
    </citation>
    <scope>NUCLEOTIDE SEQUENCE [LARGE SCALE GENOMIC DNA]</scope>
    <source>
        <strain evidence="7">No. 5 / NBRC 109023</strain>
    </source>
</reference>
<proteinExistence type="inferred from homology"/>